<feature type="binding site" description="axial binding residue" evidence="5">
    <location>
        <position position="360"/>
    </location>
    <ligand>
        <name>heme</name>
        <dbReference type="ChEBI" id="CHEBI:30413"/>
    </ligand>
    <ligandPart>
        <name>Fe</name>
        <dbReference type="ChEBI" id="CHEBI:18248"/>
    </ligandPart>
</feature>
<evidence type="ECO:0000256" key="2">
    <source>
        <dbReference type="ARBA" id="ARBA00022723"/>
    </source>
</evidence>
<dbReference type="PROSITE" id="PS00086">
    <property type="entry name" value="CYTOCHROME_P450"/>
    <property type="match status" value="1"/>
</dbReference>
<dbReference type="GO" id="GO:0006629">
    <property type="term" value="P:lipid metabolic process"/>
    <property type="evidence" value="ECO:0007669"/>
    <property type="project" value="UniProtKB-ARBA"/>
</dbReference>
<comment type="cofactor">
    <cofactor evidence="5">
        <name>heme</name>
        <dbReference type="ChEBI" id="CHEBI:30413"/>
    </cofactor>
</comment>
<keyword evidence="6" id="KW-0503">Monooxygenase</keyword>
<comment type="similarity">
    <text evidence="1 6">Belongs to the cytochrome P450 family.</text>
</comment>
<evidence type="ECO:0000256" key="4">
    <source>
        <dbReference type="ARBA" id="ARBA00023004"/>
    </source>
</evidence>
<dbReference type="PRINTS" id="PR00463">
    <property type="entry name" value="EP450I"/>
</dbReference>
<keyword evidence="4 5" id="KW-0408">Iron</keyword>
<evidence type="ECO:0000313" key="8">
    <source>
        <dbReference type="Proteomes" id="UP001179952"/>
    </source>
</evidence>
<dbReference type="GO" id="GO:0020037">
    <property type="term" value="F:heme binding"/>
    <property type="evidence" value="ECO:0007669"/>
    <property type="project" value="InterPro"/>
</dbReference>
<accession>A0AAV9AJI9</accession>
<proteinExistence type="inferred from homology"/>
<evidence type="ECO:0000313" key="7">
    <source>
        <dbReference type="EMBL" id="KAK1264523.1"/>
    </source>
</evidence>
<keyword evidence="2 5" id="KW-0479">Metal-binding</keyword>
<dbReference type="SUPFAM" id="SSF48264">
    <property type="entry name" value="Cytochrome P450"/>
    <property type="match status" value="1"/>
</dbReference>
<dbReference type="AlphaFoldDB" id="A0AAV9AJI9"/>
<dbReference type="InterPro" id="IPR017972">
    <property type="entry name" value="Cyt_P450_CS"/>
</dbReference>
<keyword evidence="8" id="KW-1185">Reference proteome</keyword>
<keyword evidence="5 6" id="KW-0349">Heme</keyword>
<sequence length="415" mass="47088">MLPGLFSNLHCLHDWTVHLLRTTGPTFFFKGPPLLSKMNFLFTCDPANANHILKSAFNDYPKGPDFPEIFDPLGNGLIVADEDSWTTQRKAAHCLLAEAKFRGFVAETSKGNAEHKLVPMLARAADLGEVVDMEDVLLRLTFDTSCNIFTGVDPKCLSDGFPDVLFGRAIDDVEEVLALRHVIPMWWWKLMRWLNVGHEKKLASARETIDAYVMQIVRERREANYEASPDMVSNPYVENKIYEELKARFGEADEQTKVFDVESLRGFVYLHAALCEVVRLYPSVPINHKWAAKADVLPSGVSVEAGTRILISMYAMGRMERVWGKDCEEFRPEQWITEHGTIKYEPPQKFLAFNAGTRTCLGKDVAFTQMKIVAAAVIYNFKVEAVEGHVVEPRMSVVLHMKNGFLAKVRKRREC</sequence>
<evidence type="ECO:0000256" key="3">
    <source>
        <dbReference type="ARBA" id="ARBA00023002"/>
    </source>
</evidence>
<evidence type="ECO:0000256" key="1">
    <source>
        <dbReference type="ARBA" id="ARBA00010617"/>
    </source>
</evidence>
<dbReference type="EMBL" id="JAUJYN010000008">
    <property type="protein sequence ID" value="KAK1264523.1"/>
    <property type="molecule type" value="Genomic_DNA"/>
</dbReference>
<reference evidence="7" key="1">
    <citation type="journal article" date="2023" name="Nat. Commun.">
        <title>Diploid and tetraploid genomes of Acorus and the evolution of monocots.</title>
        <authorList>
            <person name="Ma L."/>
            <person name="Liu K.W."/>
            <person name="Li Z."/>
            <person name="Hsiao Y.Y."/>
            <person name="Qi Y."/>
            <person name="Fu T."/>
            <person name="Tang G.D."/>
            <person name="Zhang D."/>
            <person name="Sun W.H."/>
            <person name="Liu D.K."/>
            <person name="Li Y."/>
            <person name="Chen G.Z."/>
            <person name="Liu X.D."/>
            <person name="Liao X.Y."/>
            <person name="Jiang Y.T."/>
            <person name="Yu X."/>
            <person name="Hao Y."/>
            <person name="Huang J."/>
            <person name="Zhao X.W."/>
            <person name="Ke S."/>
            <person name="Chen Y.Y."/>
            <person name="Wu W.L."/>
            <person name="Hsu J.L."/>
            <person name="Lin Y.F."/>
            <person name="Huang M.D."/>
            <person name="Li C.Y."/>
            <person name="Huang L."/>
            <person name="Wang Z.W."/>
            <person name="Zhao X."/>
            <person name="Zhong W.Y."/>
            <person name="Peng D.H."/>
            <person name="Ahmad S."/>
            <person name="Lan S."/>
            <person name="Zhang J.S."/>
            <person name="Tsai W.C."/>
            <person name="Van de Peer Y."/>
            <person name="Liu Z.J."/>
        </authorList>
    </citation>
    <scope>NUCLEOTIDE SEQUENCE</scope>
    <source>
        <strain evidence="7">SCP</strain>
    </source>
</reference>
<evidence type="ECO:0000256" key="5">
    <source>
        <dbReference type="PIRSR" id="PIRSR602401-1"/>
    </source>
</evidence>
<protein>
    <submittedName>
        <fullName evidence="7">Cytochrome P450 86B1</fullName>
    </submittedName>
</protein>
<dbReference type="CDD" id="cd11064">
    <property type="entry name" value="CYP86A"/>
    <property type="match status" value="1"/>
</dbReference>
<dbReference type="GO" id="GO:0004497">
    <property type="term" value="F:monooxygenase activity"/>
    <property type="evidence" value="ECO:0007669"/>
    <property type="project" value="UniProtKB-KW"/>
</dbReference>
<name>A0AAV9AJI9_ACOGR</name>
<dbReference type="InterPro" id="IPR036396">
    <property type="entry name" value="Cyt_P450_sf"/>
</dbReference>
<gene>
    <name evidence="7" type="ORF">QJS04_geneDACA014341</name>
</gene>
<reference evidence="7" key="2">
    <citation type="submission" date="2023-06" db="EMBL/GenBank/DDBJ databases">
        <authorList>
            <person name="Ma L."/>
            <person name="Liu K.-W."/>
            <person name="Li Z."/>
            <person name="Hsiao Y.-Y."/>
            <person name="Qi Y."/>
            <person name="Fu T."/>
            <person name="Tang G."/>
            <person name="Zhang D."/>
            <person name="Sun W.-H."/>
            <person name="Liu D.-K."/>
            <person name="Li Y."/>
            <person name="Chen G.-Z."/>
            <person name="Liu X.-D."/>
            <person name="Liao X.-Y."/>
            <person name="Jiang Y.-T."/>
            <person name="Yu X."/>
            <person name="Hao Y."/>
            <person name="Huang J."/>
            <person name="Zhao X.-W."/>
            <person name="Ke S."/>
            <person name="Chen Y.-Y."/>
            <person name="Wu W.-L."/>
            <person name="Hsu J.-L."/>
            <person name="Lin Y.-F."/>
            <person name="Huang M.-D."/>
            <person name="Li C.-Y."/>
            <person name="Huang L."/>
            <person name="Wang Z.-W."/>
            <person name="Zhao X."/>
            <person name="Zhong W.-Y."/>
            <person name="Peng D.-H."/>
            <person name="Ahmad S."/>
            <person name="Lan S."/>
            <person name="Zhang J.-S."/>
            <person name="Tsai W.-C."/>
            <person name="Van De Peer Y."/>
            <person name="Liu Z.-J."/>
        </authorList>
    </citation>
    <scope>NUCLEOTIDE SEQUENCE</scope>
    <source>
        <strain evidence="7">SCP</strain>
        <tissue evidence="7">Leaves</tissue>
    </source>
</reference>
<dbReference type="PRINTS" id="PR00385">
    <property type="entry name" value="P450"/>
</dbReference>
<dbReference type="GO" id="GO:0016705">
    <property type="term" value="F:oxidoreductase activity, acting on paired donors, with incorporation or reduction of molecular oxygen"/>
    <property type="evidence" value="ECO:0007669"/>
    <property type="project" value="InterPro"/>
</dbReference>
<keyword evidence="3 6" id="KW-0560">Oxidoreductase</keyword>
<comment type="caution">
    <text evidence="7">The sequence shown here is derived from an EMBL/GenBank/DDBJ whole genome shotgun (WGS) entry which is preliminary data.</text>
</comment>
<dbReference type="GO" id="GO:0005506">
    <property type="term" value="F:iron ion binding"/>
    <property type="evidence" value="ECO:0007669"/>
    <property type="project" value="InterPro"/>
</dbReference>
<dbReference type="PANTHER" id="PTHR24296">
    <property type="entry name" value="CYTOCHROME P450"/>
    <property type="match status" value="1"/>
</dbReference>
<evidence type="ECO:0000256" key="6">
    <source>
        <dbReference type="RuleBase" id="RU000461"/>
    </source>
</evidence>
<dbReference type="InterPro" id="IPR001128">
    <property type="entry name" value="Cyt_P450"/>
</dbReference>
<organism evidence="7 8">
    <name type="scientific">Acorus gramineus</name>
    <name type="common">Dwarf sweet flag</name>
    <dbReference type="NCBI Taxonomy" id="55184"/>
    <lineage>
        <taxon>Eukaryota</taxon>
        <taxon>Viridiplantae</taxon>
        <taxon>Streptophyta</taxon>
        <taxon>Embryophyta</taxon>
        <taxon>Tracheophyta</taxon>
        <taxon>Spermatophyta</taxon>
        <taxon>Magnoliopsida</taxon>
        <taxon>Liliopsida</taxon>
        <taxon>Acoraceae</taxon>
        <taxon>Acorus</taxon>
    </lineage>
</organism>
<dbReference type="Proteomes" id="UP001179952">
    <property type="component" value="Unassembled WGS sequence"/>
</dbReference>
<dbReference type="Pfam" id="PF00067">
    <property type="entry name" value="p450"/>
    <property type="match status" value="2"/>
</dbReference>
<dbReference type="InterPro" id="IPR002401">
    <property type="entry name" value="Cyt_P450_E_grp-I"/>
</dbReference>
<dbReference type="Gene3D" id="1.10.630.10">
    <property type="entry name" value="Cytochrome P450"/>
    <property type="match status" value="2"/>
</dbReference>